<reference evidence="3 4" key="1">
    <citation type="submission" date="2016-10" db="EMBL/GenBank/DDBJ databases">
        <authorList>
            <person name="de Groot N.N."/>
        </authorList>
    </citation>
    <scope>NUCLEOTIDE SEQUENCE [LARGE SCALE GENOMIC DNA]</scope>
    <source>
        <strain evidence="3 4">DSM 17925</strain>
    </source>
</reference>
<dbReference type="GO" id="GO:0016779">
    <property type="term" value="F:nucleotidyltransferase activity"/>
    <property type="evidence" value="ECO:0007669"/>
    <property type="project" value="UniProtKB-KW"/>
</dbReference>
<evidence type="ECO:0000256" key="1">
    <source>
        <dbReference type="ARBA" id="ARBA00022842"/>
    </source>
</evidence>
<proteinExistence type="predicted"/>
<accession>A0A1I0P7Y4</accession>
<evidence type="ECO:0000313" key="4">
    <source>
        <dbReference type="Proteomes" id="UP000199167"/>
    </source>
</evidence>
<evidence type="ECO:0000313" key="3">
    <source>
        <dbReference type="EMBL" id="SEW10333.1"/>
    </source>
</evidence>
<protein>
    <submittedName>
        <fullName evidence="3">CTP:molybdopterin cytidylyltransferase MocA</fullName>
    </submittedName>
</protein>
<dbReference type="Pfam" id="PF12804">
    <property type="entry name" value="NTP_transf_3"/>
    <property type="match status" value="1"/>
</dbReference>
<dbReference type="AlphaFoldDB" id="A0A1I0P7Y4"/>
<dbReference type="RefSeq" id="WP_089991130.1">
    <property type="nucleotide sequence ID" value="NZ_FOIZ01000001.1"/>
</dbReference>
<dbReference type="PANTHER" id="PTHR43777:SF1">
    <property type="entry name" value="MOLYBDENUM COFACTOR CYTIDYLYLTRANSFERASE"/>
    <property type="match status" value="1"/>
</dbReference>
<keyword evidence="1" id="KW-0460">Magnesium</keyword>
<dbReference type="PANTHER" id="PTHR43777">
    <property type="entry name" value="MOLYBDENUM COFACTOR CYTIDYLYLTRANSFERASE"/>
    <property type="match status" value="1"/>
</dbReference>
<dbReference type="EMBL" id="FOIZ01000001">
    <property type="protein sequence ID" value="SEW10333.1"/>
    <property type="molecule type" value="Genomic_DNA"/>
</dbReference>
<keyword evidence="3" id="KW-0548">Nucleotidyltransferase</keyword>
<dbReference type="STRING" id="364200.SAMN04488515_1058"/>
<dbReference type="OrthoDB" id="9779263at2"/>
<dbReference type="CDD" id="cd04182">
    <property type="entry name" value="GT_2_like_f"/>
    <property type="match status" value="1"/>
</dbReference>
<dbReference type="InterPro" id="IPR029044">
    <property type="entry name" value="Nucleotide-diphossugar_trans"/>
</dbReference>
<name>A0A1I0P7Y4_9RHOB</name>
<keyword evidence="4" id="KW-1185">Reference proteome</keyword>
<feature type="domain" description="MobA-like NTP transferase" evidence="2">
    <location>
        <begin position="5"/>
        <end position="165"/>
    </location>
</feature>
<gene>
    <name evidence="3" type="ORF">SAMN04488515_1058</name>
</gene>
<dbReference type="SUPFAM" id="SSF53448">
    <property type="entry name" value="Nucleotide-diphospho-sugar transferases"/>
    <property type="match status" value="1"/>
</dbReference>
<sequence>MTPILILAAGQSSRMRGADKLLQEIDGAPLLAHVVARAAATGHPVFTAMPGPQHPRYAAMRDLPTACYDIPDAVEGMSGTLRGAVRRLPPCDAFLLLLADQPEIETRDMEALFAARTSQPDNLIWRGATVDGKPGHPILFDASLRPEFTQLSGDCGAQAIVKAHKERTALVPLPGNRARLDLDTPEDWAAWRAATGRG</sequence>
<keyword evidence="3" id="KW-0808">Transferase</keyword>
<dbReference type="Proteomes" id="UP000199167">
    <property type="component" value="Unassembled WGS sequence"/>
</dbReference>
<organism evidence="3 4">
    <name type="scientific">Cognatiyoonia koreensis</name>
    <dbReference type="NCBI Taxonomy" id="364200"/>
    <lineage>
        <taxon>Bacteria</taxon>
        <taxon>Pseudomonadati</taxon>
        <taxon>Pseudomonadota</taxon>
        <taxon>Alphaproteobacteria</taxon>
        <taxon>Rhodobacterales</taxon>
        <taxon>Paracoccaceae</taxon>
        <taxon>Cognatiyoonia</taxon>
    </lineage>
</organism>
<dbReference type="Gene3D" id="3.90.550.10">
    <property type="entry name" value="Spore Coat Polysaccharide Biosynthesis Protein SpsA, Chain A"/>
    <property type="match status" value="1"/>
</dbReference>
<evidence type="ECO:0000259" key="2">
    <source>
        <dbReference type="Pfam" id="PF12804"/>
    </source>
</evidence>
<dbReference type="InterPro" id="IPR025877">
    <property type="entry name" value="MobA-like_NTP_Trfase"/>
</dbReference>